<organism evidence="10 11">
    <name type="scientific">Mizuhopecten yessoensis</name>
    <name type="common">Japanese scallop</name>
    <name type="synonym">Patinopecten yessoensis</name>
    <dbReference type="NCBI Taxonomy" id="6573"/>
    <lineage>
        <taxon>Eukaryota</taxon>
        <taxon>Metazoa</taxon>
        <taxon>Spiralia</taxon>
        <taxon>Lophotrochozoa</taxon>
        <taxon>Mollusca</taxon>
        <taxon>Bivalvia</taxon>
        <taxon>Autobranchia</taxon>
        <taxon>Pteriomorphia</taxon>
        <taxon>Pectinida</taxon>
        <taxon>Pectinoidea</taxon>
        <taxon>Pectinidae</taxon>
        <taxon>Mizuhopecten</taxon>
    </lineage>
</organism>
<evidence type="ECO:0000256" key="3">
    <source>
        <dbReference type="ARBA" id="ARBA00022468"/>
    </source>
</evidence>
<dbReference type="GO" id="GO:0007165">
    <property type="term" value="P:signal transduction"/>
    <property type="evidence" value="ECO:0007669"/>
    <property type="project" value="InterPro"/>
</dbReference>
<dbReference type="InterPro" id="IPR001452">
    <property type="entry name" value="SH3_domain"/>
</dbReference>
<evidence type="ECO:0000256" key="2">
    <source>
        <dbReference type="ARBA" id="ARBA00022443"/>
    </source>
</evidence>
<dbReference type="Pfam" id="PF14604">
    <property type="entry name" value="SH3_9"/>
    <property type="match status" value="1"/>
</dbReference>
<keyword evidence="4" id="KW-0963">Cytoplasm</keyword>
<evidence type="ECO:0000259" key="9">
    <source>
        <dbReference type="PROSITE" id="PS50238"/>
    </source>
</evidence>
<dbReference type="EMBL" id="NEDP02004844">
    <property type="protein sequence ID" value="OWF44204.1"/>
    <property type="molecule type" value="Genomic_DNA"/>
</dbReference>
<dbReference type="GO" id="GO:0005096">
    <property type="term" value="F:GTPase activator activity"/>
    <property type="evidence" value="ECO:0007669"/>
    <property type="project" value="UniProtKB-KW"/>
</dbReference>
<dbReference type="Gene3D" id="1.10.555.10">
    <property type="entry name" value="Rho GTPase activation protein"/>
    <property type="match status" value="1"/>
</dbReference>
<protein>
    <submittedName>
        <fullName evidence="10">Rho GTPase-activating protein 42</fullName>
    </submittedName>
</protein>
<evidence type="ECO:0000259" key="8">
    <source>
        <dbReference type="PROSITE" id="PS50003"/>
    </source>
</evidence>
<name>A0A210Q639_MIZYE</name>
<feature type="domain" description="Rho-GAP" evidence="9">
    <location>
        <begin position="394"/>
        <end position="579"/>
    </location>
</feature>
<dbReference type="STRING" id="6573.A0A210Q639"/>
<dbReference type="Gene3D" id="2.30.29.30">
    <property type="entry name" value="Pleckstrin-homology domain (PH domain)/Phosphotyrosine-binding domain (PTB)"/>
    <property type="match status" value="1"/>
</dbReference>
<dbReference type="GO" id="GO:0005829">
    <property type="term" value="C:cytosol"/>
    <property type="evidence" value="ECO:0007669"/>
    <property type="project" value="UniProtKB-ARBA"/>
</dbReference>
<feature type="domain" description="PH" evidence="8">
    <location>
        <begin position="274"/>
        <end position="382"/>
    </location>
</feature>
<sequence>MGLEPLEFAECLTDSPFFREKLHDHEKELERTSKAIKLLINDGNNLLHVAKNLGLAQRKFATKLIDFKFECIGEKTTEDEDRIAGALKEFGRLIVRVEDERDRMISNAADQFQRLEKFRKEQLGSVKEEKKSFDKQTVKICQSMERYLNLKTKVNDNMLQEADAQLEMECRGFREASMKYVLKVQEVQERKKFDFVEMILAFMYSLFTFYHEGFEAKTELNDYSSQLQKILQKTRESFEMTREQTEKLMLKTLDNRGTAAEMLKPVNQTGASKGCTREGYLYLMEKKALGVSWNKHYCWYKKENKEFHMMPYNQVAGKLIQSTTEKLILKSCVRRPSQSIEKRFCFDLTVMLPDSRQDQITFQSPSDQDRKLWMDVMDGKEPVYNAPKSNSDDSSLDDIGFGFIERCIKCVEERGLFDQGLYRVVGVSSKVSKLISLGLDPKKKDKINIEDPTQFEIKTVTSAVKHYLRSLPEPLMTFKFHSDFIAAAKQESKTLRIHDVHTLVHKLPEANFEMLELMIRHLKNISEQSDKNLMTVANLGVCFGPTLMRSEEESVAAIMDIKFLNIVVELLIFHYDKIFKTAPEGADISEIRVVPSSTAMLTERREPSSKFVPLNDHMMMASPNTGHVSHAPQPIYANKAPRAPPQSYQPGKAKLRGVEVYNPQTGGFEMATGSSTSGSSESLNSSHSNHVSKNTSSPPVNSHRKGPAPQVPGPTYSNVNALANRFNLHMTGSDVPTFGSIKKRGSNDSSYSTSMTSSVPSMTGSLTGSLGGSSNFTKPKKRTVRTLYHCDAENDSELSFEPNMIITNVRPSKEPGWLEGNLDHKTGLIPENYVEYVD</sequence>
<dbReference type="FunFam" id="2.30.30.40:FF:000055">
    <property type="entry name" value="rho GTPase-activating protein 26 isoform X1"/>
    <property type="match status" value="1"/>
</dbReference>
<dbReference type="CDD" id="cd11882">
    <property type="entry name" value="SH3_GRAF-like"/>
    <property type="match status" value="1"/>
</dbReference>
<dbReference type="SMART" id="SM00233">
    <property type="entry name" value="PH"/>
    <property type="match status" value="1"/>
</dbReference>
<dbReference type="SUPFAM" id="SSF103657">
    <property type="entry name" value="BAR/IMD domain-like"/>
    <property type="match status" value="1"/>
</dbReference>
<dbReference type="CDD" id="cd07602">
    <property type="entry name" value="BAR_RhoGAP_OPHN1-like"/>
    <property type="match status" value="1"/>
</dbReference>
<dbReference type="InterPro" id="IPR047225">
    <property type="entry name" value="PH_GRAF"/>
</dbReference>
<dbReference type="SMART" id="SM00326">
    <property type="entry name" value="SH3"/>
    <property type="match status" value="1"/>
</dbReference>
<dbReference type="Pfam" id="PF00169">
    <property type="entry name" value="PH"/>
    <property type="match status" value="1"/>
</dbReference>
<dbReference type="SUPFAM" id="SSF50729">
    <property type="entry name" value="PH domain-like"/>
    <property type="match status" value="1"/>
</dbReference>
<feature type="region of interest" description="Disordered" evidence="6">
    <location>
        <begin position="628"/>
        <end position="652"/>
    </location>
</feature>
<dbReference type="SMART" id="SM00324">
    <property type="entry name" value="RhoGAP"/>
    <property type="match status" value="1"/>
</dbReference>
<evidence type="ECO:0000256" key="6">
    <source>
        <dbReference type="SAM" id="MobiDB-lite"/>
    </source>
</evidence>
<dbReference type="FunFam" id="1.20.1270.60:FF:000001">
    <property type="entry name" value="Rho GTPase-activating protein 26"/>
    <property type="match status" value="1"/>
</dbReference>
<dbReference type="InterPro" id="IPR027267">
    <property type="entry name" value="AH/BAR_dom_sf"/>
</dbReference>
<evidence type="ECO:0000256" key="4">
    <source>
        <dbReference type="ARBA" id="ARBA00022490"/>
    </source>
</evidence>
<dbReference type="InterPro" id="IPR001849">
    <property type="entry name" value="PH_domain"/>
</dbReference>
<comment type="caution">
    <text evidence="10">The sequence shown here is derived from an EMBL/GenBank/DDBJ whole genome shotgun (WGS) entry which is preliminary data.</text>
</comment>
<feature type="region of interest" description="Disordered" evidence="6">
    <location>
        <begin position="739"/>
        <end position="774"/>
    </location>
</feature>
<gene>
    <name evidence="10" type="ORF">KP79_PYT13199</name>
</gene>
<dbReference type="InterPro" id="IPR047234">
    <property type="entry name" value="GRAF_fam"/>
</dbReference>
<dbReference type="InterPro" id="IPR004148">
    <property type="entry name" value="BAR_dom"/>
</dbReference>
<feature type="region of interest" description="Disordered" evidence="6">
    <location>
        <begin position="664"/>
        <end position="716"/>
    </location>
</feature>
<keyword evidence="2 5" id="KW-0728">SH3 domain</keyword>
<evidence type="ECO:0000259" key="7">
    <source>
        <dbReference type="PROSITE" id="PS50002"/>
    </source>
</evidence>
<keyword evidence="3" id="KW-0343">GTPase activation</keyword>
<evidence type="ECO:0000313" key="10">
    <source>
        <dbReference type="EMBL" id="OWF44204.1"/>
    </source>
</evidence>
<proteinExistence type="predicted"/>
<dbReference type="PROSITE" id="PS50002">
    <property type="entry name" value="SH3"/>
    <property type="match status" value="1"/>
</dbReference>
<dbReference type="SUPFAM" id="SSF48350">
    <property type="entry name" value="GTPase activation domain, GAP"/>
    <property type="match status" value="1"/>
</dbReference>
<feature type="domain" description="SH3" evidence="7">
    <location>
        <begin position="779"/>
        <end position="838"/>
    </location>
</feature>
<keyword evidence="11" id="KW-1185">Reference proteome</keyword>
<dbReference type="PROSITE" id="PS50003">
    <property type="entry name" value="PH_DOMAIN"/>
    <property type="match status" value="1"/>
</dbReference>
<dbReference type="Gene3D" id="2.30.30.40">
    <property type="entry name" value="SH3 Domains"/>
    <property type="match status" value="1"/>
</dbReference>
<dbReference type="PROSITE" id="PS50238">
    <property type="entry name" value="RHOGAP"/>
    <property type="match status" value="1"/>
</dbReference>
<reference evidence="10 11" key="1">
    <citation type="journal article" date="2017" name="Nat. Ecol. Evol.">
        <title>Scallop genome provides insights into evolution of bilaterian karyotype and development.</title>
        <authorList>
            <person name="Wang S."/>
            <person name="Zhang J."/>
            <person name="Jiao W."/>
            <person name="Li J."/>
            <person name="Xun X."/>
            <person name="Sun Y."/>
            <person name="Guo X."/>
            <person name="Huan P."/>
            <person name="Dong B."/>
            <person name="Zhang L."/>
            <person name="Hu X."/>
            <person name="Sun X."/>
            <person name="Wang J."/>
            <person name="Zhao C."/>
            <person name="Wang Y."/>
            <person name="Wang D."/>
            <person name="Huang X."/>
            <person name="Wang R."/>
            <person name="Lv J."/>
            <person name="Li Y."/>
            <person name="Zhang Z."/>
            <person name="Liu B."/>
            <person name="Lu W."/>
            <person name="Hui Y."/>
            <person name="Liang J."/>
            <person name="Zhou Z."/>
            <person name="Hou R."/>
            <person name="Li X."/>
            <person name="Liu Y."/>
            <person name="Li H."/>
            <person name="Ning X."/>
            <person name="Lin Y."/>
            <person name="Zhao L."/>
            <person name="Xing Q."/>
            <person name="Dou J."/>
            <person name="Li Y."/>
            <person name="Mao J."/>
            <person name="Guo H."/>
            <person name="Dou H."/>
            <person name="Li T."/>
            <person name="Mu C."/>
            <person name="Jiang W."/>
            <person name="Fu Q."/>
            <person name="Fu X."/>
            <person name="Miao Y."/>
            <person name="Liu J."/>
            <person name="Yu Q."/>
            <person name="Li R."/>
            <person name="Liao H."/>
            <person name="Li X."/>
            <person name="Kong Y."/>
            <person name="Jiang Z."/>
            <person name="Chourrout D."/>
            <person name="Li R."/>
            <person name="Bao Z."/>
        </authorList>
    </citation>
    <scope>NUCLEOTIDE SEQUENCE [LARGE SCALE GENOMIC DNA]</scope>
    <source>
        <strain evidence="10 11">PY_sf001</strain>
    </source>
</reference>
<dbReference type="InterPro" id="IPR011993">
    <property type="entry name" value="PH-like_dom_sf"/>
</dbReference>
<dbReference type="Pfam" id="PF16746">
    <property type="entry name" value="BAR_3"/>
    <property type="match status" value="1"/>
</dbReference>
<dbReference type="InterPro" id="IPR008936">
    <property type="entry name" value="Rho_GTPase_activation_prot"/>
</dbReference>
<dbReference type="PANTHER" id="PTHR12552">
    <property type="entry name" value="OLIGOPHRENIN 1"/>
    <property type="match status" value="1"/>
</dbReference>
<dbReference type="Proteomes" id="UP000242188">
    <property type="component" value="Unassembled WGS sequence"/>
</dbReference>
<evidence type="ECO:0000256" key="1">
    <source>
        <dbReference type="ARBA" id="ARBA00004496"/>
    </source>
</evidence>
<feature type="compositionally biased region" description="Low complexity" evidence="6">
    <location>
        <begin position="747"/>
        <end position="774"/>
    </location>
</feature>
<dbReference type="AlphaFoldDB" id="A0A210Q639"/>
<accession>A0A210Q639</accession>
<dbReference type="InterPro" id="IPR036028">
    <property type="entry name" value="SH3-like_dom_sf"/>
</dbReference>
<dbReference type="OrthoDB" id="3183924at2759"/>
<dbReference type="FunFam" id="1.10.555.10:FF:000006">
    <property type="entry name" value="Rho GTPase activating protein 26"/>
    <property type="match status" value="1"/>
</dbReference>
<dbReference type="CDD" id="cd01249">
    <property type="entry name" value="BAR-PH_GRAF_family"/>
    <property type="match status" value="1"/>
</dbReference>
<comment type="subcellular location">
    <subcellularLocation>
        <location evidence="1">Cytoplasm</location>
    </subcellularLocation>
</comment>
<dbReference type="Pfam" id="PF00620">
    <property type="entry name" value="RhoGAP"/>
    <property type="match status" value="1"/>
</dbReference>
<dbReference type="PANTHER" id="PTHR12552:SF1">
    <property type="entry name" value="RHO GTPASE-ACTIVATING PROTEIN GRAF"/>
    <property type="match status" value="1"/>
</dbReference>
<dbReference type="InterPro" id="IPR000198">
    <property type="entry name" value="RhoGAP_dom"/>
</dbReference>
<dbReference type="SUPFAM" id="SSF50044">
    <property type="entry name" value="SH3-domain"/>
    <property type="match status" value="1"/>
</dbReference>
<dbReference type="Gene3D" id="1.20.1270.60">
    <property type="entry name" value="Arfaptin homology (AH) domain/BAR domain"/>
    <property type="match status" value="1"/>
</dbReference>
<evidence type="ECO:0000313" key="11">
    <source>
        <dbReference type="Proteomes" id="UP000242188"/>
    </source>
</evidence>
<evidence type="ECO:0000256" key="5">
    <source>
        <dbReference type="PROSITE-ProRule" id="PRU00192"/>
    </source>
</evidence>
<feature type="compositionally biased region" description="Low complexity" evidence="6">
    <location>
        <begin position="672"/>
        <end position="697"/>
    </location>
</feature>